<protein>
    <recommendedName>
        <fullName evidence="4">GLUG domain-containing protein</fullName>
    </recommendedName>
</protein>
<sequence length="594" mass="66944">MVTKKAKIYLFGILCIISFIVFAKVDRISKLLDGHTYLSPYSIFLIIIPIFIYYVINVIIDAVNNKEISNYKLLYITITGAYFAISWGCGMSGGLSEGQGTLGVAFAIAILLNNLEFRFSNVLKLAVILVCFLLTLQCAAKKMNYTYNWWGMDESSLQESVYLSNDIEVFEGIGLSYETLNAYETVYHIVTQNTDEKDSIYCFPQIPSFYYICNRMDPGVRAKVQWFDVASDKSIDNDIKILKNKPPKAIIIYETSEYAYNSHEKLFRAGEISATRKMKQFLLNFATQHGYTFYGRIKSTKNNSLLLYYKTDNDFSEEYSYRGKGTKESPYEIDSVEDLLFLQRSVENGNDYSNVYFIQTKDIDLSSIDNWNPIGKYDSGFYFRGIYDGNGHVIKNMTCIHEGENVGLFGQLGGIVCNLGVINSYVSGSCVGVISSHAASSEAMIINCYTTSSVINGLRAGGIADNFEGKIVNCISINECLGIDAAGAISYGAGYTKNVISQIDGIHTEIINSYGDNSVTYCTQKYMLSSEVINRLNSYIDIVNKYSSNYLEDEQDNDGAVTEKEYDEWMRRITLRYWKTEISGYPTLTIGELK</sequence>
<feature type="transmembrane region" description="Helical" evidence="1">
    <location>
        <begin position="72"/>
        <end position="93"/>
    </location>
</feature>
<feature type="transmembrane region" description="Helical" evidence="1">
    <location>
        <begin position="122"/>
        <end position="140"/>
    </location>
</feature>
<comment type="caution">
    <text evidence="2">The sequence shown here is derived from an EMBL/GenBank/DDBJ whole genome shotgun (WGS) entry which is preliminary data.</text>
</comment>
<feature type="transmembrane region" description="Helical" evidence="1">
    <location>
        <begin position="7"/>
        <end position="25"/>
    </location>
</feature>
<reference evidence="2 3" key="1">
    <citation type="submission" date="2009-02" db="EMBL/GenBank/DDBJ databases">
        <authorList>
            <person name="Fulton L."/>
            <person name="Clifton S."/>
            <person name="Fulton B."/>
            <person name="Xu J."/>
            <person name="Minx P."/>
            <person name="Pepin K.H."/>
            <person name="Johnson M."/>
            <person name="Bhonagiri V."/>
            <person name="Nash W.E."/>
            <person name="Mardis E.R."/>
            <person name="Wilson R.K."/>
        </authorList>
    </citation>
    <scope>NUCLEOTIDE SEQUENCE [LARGE SCALE GENOMIC DNA]</scope>
    <source>
        <strain evidence="2 3">DSM 16841</strain>
    </source>
</reference>
<evidence type="ECO:0000313" key="3">
    <source>
        <dbReference type="Proteomes" id="UP000003561"/>
    </source>
</evidence>
<evidence type="ECO:0000313" key="2">
    <source>
        <dbReference type="EMBL" id="EEG93577.1"/>
    </source>
</evidence>
<dbReference type="Gene3D" id="2.160.20.110">
    <property type="match status" value="1"/>
</dbReference>
<proteinExistence type="predicted"/>
<feature type="transmembrane region" description="Helical" evidence="1">
    <location>
        <begin position="37"/>
        <end position="60"/>
    </location>
</feature>
<evidence type="ECO:0008006" key="4">
    <source>
        <dbReference type="Google" id="ProtNLM"/>
    </source>
</evidence>
<organism evidence="2 3">
    <name type="scientific">Roseburia inulinivorans DSM 16841</name>
    <dbReference type="NCBI Taxonomy" id="622312"/>
    <lineage>
        <taxon>Bacteria</taxon>
        <taxon>Bacillati</taxon>
        <taxon>Bacillota</taxon>
        <taxon>Clostridia</taxon>
        <taxon>Lachnospirales</taxon>
        <taxon>Lachnospiraceae</taxon>
        <taxon>Roseburia</taxon>
    </lineage>
</organism>
<dbReference type="AlphaFoldDB" id="C0FUX3"/>
<evidence type="ECO:0000256" key="1">
    <source>
        <dbReference type="SAM" id="Phobius"/>
    </source>
</evidence>
<reference evidence="2 3" key="2">
    <citation type="submission" date="2009-03" db="EMBL/GenBank/DDBJ databases">
        <title>Draft genome sequence of Roseburia inulinivorans (DSM 16841).</title>
        <authorList>
            <person name="Sudarsanam P."/>
            <person name="Ley R."/>
            <person name="Guruge J."/>
            <person name="Turnbaugh P.J."/>
            <person name="Mahowald M."/>
            <person name="Liep D."/>
            <person name="Gordon J."/>
        </authorList>
    </citation>
    <scope>NUCLEOTIDE SEQUENCE [LARGE SCALE GENOMIC DNA]</scope>
    <source>
        <strain evidence="2 3">DSM 16841</strain>
    </source>
</reference>
<dbReference type="eggNOG" id="COG3568">
    <property type="taxonomic scope" value="Bacteria"/>
</dbReference>
<dbReference type="Proteomes" id="UP000003561">
    <property type="component" value="Unassembled WGS sequence"/>
</dbReference>
<accession>C0FUX3</accession>
<feature type="transmembrane region" description="Helical" evidence="1">
    <location>
        <begin position="99"/>
        <end position="115"/>
    </location>
</feature>
<dbReference type="EMBL" id="ACFY01000096">
    <property type="protein sequence ID" value="EEG93577.1"/>
    <property type="molecule type" value="Genomic_DNA"/>
</dbReference>
<gene>
    <name evidence="2" type="ORF">ROSEINA2194_02544</name>
</gene>
<keyword evidence="1" id="KW-1133">Transmembrane helix</keyword>
<keyword evidence="1" id="KW-0812">Transmembrane</keyword>
<name>C0FUX3_9FIRM</name>
<keyword evidence="1" id="KW-0472">Membrane</keyword>